<evidence type="ECO:0000256" key="4">
    <source>
        <dbReference type="ARBA" id="ARBA00023002"/>
    </source>
</evidence>
<dbReference type="PANTHER" id="PTHR42934:SF1">
    <property type="entry name" value="GLYCOLATE OXIDASE SUBUNIT GLCD"/>
    <property type="match status" value="1"/>
</dbReference>
<evidence type="ECO:0000313" key="6">
    <source>
        <dbReference type="EMBL" id="AFU98707.1"/>
    </source>
</evidence>
<dbReference type="InterPro" id="IPR036318">
    <property type="entry name" value="FAD-bd_PCMH-like_sf"/>
</dbReference>
<dbReference type="HOGENOM" id="CLU_017779_9_2_6"/>
<feature type="domain" description="FAD-binding PCMH-type" evidence="5">
    <location>
        <begin position="39"/>
        <end position="217"/>
    </location>
</feature>
<dbReference type="RefSeq" id="WP_015046880.1">
    <property type="nucleotide sequence ID" value="NC_018868.3"/>
</dbReference>
<organism evidence="6 7">
    <name type="scientific">Simiduia agarivorans (strain DSM 21679 / JCM 13881 / BCRC 17597 / SA1)</name>
    <dbReference type="NCBI Taxonomy" id="1117647"/>
    <lineage>
        <taxon>Bacteria</taxon>
        <taxon>Pseudomonadati</taxon>
        <taxon>Pseudomonadota</taxon>
        <taxon>Gammaproteobacteria</taxon>
        <taxon>Cellvibrionales</taxon>
        <taxon>Cellvibrionaceae</taxon>
        <taxon>Simiduia</taxon>
    </lineage>
</organism>
<evidence type="ECO:0000259" key="5">
    <source>
        <dbReference type="PROSITE" id="PS51387"/>
    </source>
</evidence>
<dbReference type="InterPro" id="IPR016164">
    <property type="entry name" value="FAD-linked_Oxase-like_C"/>
</dbReference>
<dbReference type="AlphaFoldDB" id="K4KXS1"/>
<evidence type="ECO:0000256" key="1">
    <source>
        <dbReference type="ARBA" id="ARBA00001974"/>
    </source>
</evidence>
<name>K4KXS1_SIMAS</name>
<keyword evidence="7" id="KW-1185">Reference proteome</keyword>
<dbReference type="InterPro" id="IPR006094">
    <property type="entry name" value="Oxid_FAD_bind_N"/>
</dbReference>
<dbReference type="InterPro" id="IPR016166">
    <property type="entry name" value="FAD-bd_PCMH"/>
</dbReference>
<sequence length="482" mass="51981">MTQELQALIKHLRQQLPANRLLLESEQCAVYACDALAVYSETPALVVLAESEAEVQTVVKAAARFQVPLVARGAGTGLSAGALPKRDGMLLVTSRMREILELDPTRRIARVQPGVVNARVSEAARVHGLYYAPDPSSHIACSVGGNVAENAGGVHCLKYGVTVNNVQSLRLVDARGEILCMGAHRGEQTGMDLLALVHGSEGCLGIVTEITLSLTPMPEKTRTLLAVYDKVRPACDAVSAIIRAGIIPAAMEMMDHFAIQAAEAFCQPGYGQGANAVLLIDLDGHPLEVAAELEQVRTLLALSGAARVQEAADETQRQRWWKGRKSAFPAIGRLSPDYYCIDGTVPRGRIGDVLEGIQALSDRYGLRVSNVFHAGDGNLHPLILFDASLPGELEKTERLAADILALCVDVGGTITGEHGVGREKYDQMALQFSDAEIGQFLRVKAALDPQQLFNPDKHVPTLARCREYRQLRARQAGEPAHE</sequence>
<dbReference type="Pfam" id="PF02913">
    <property type="entry name" value="FAD-oxidase_C"/>
    <property type="match status" value="1"/>
</dbReference>
<dbReference type="InterPro" id="IPR051914">
    <property type="entry name" value="FAD-linked_OxidoTrans_Type4"/>
</dbReference>
<dbReference type="SUPFAM" id="SSF56176">
    <property type="entry name" value="FAD-binding/transporter-associated domain-like"/>
    <property type="match status" value="1"/>
</dbReference>
<dbReference type="PANTHER" id="PTHR42934">
    <property type="entry name" value="GLYCOLATE OXIDASE SUBUNIT GLCD"/>
    <property type="match status" value="1"/>
</dbReference>
<comment type="cofactor">
    <cofactor evidence="1">
        <name>FAD</name>
        <dbReference type="ChEBI" id="CHEBI:57692"/>
    </cofactor>
</comment>
<keyword evidence="4" id="KW-0560">Oxidoreductase</keyword>
<evidence type="ECO:0000256" key="2">
    <source>
        <dbReference type="ARBA" id="ARBA00022630"/>
    </source>
</evidence>
<reference evidence="6 7" key="1">
    <citation type="journal article" date="2013" name="Genome Announc.">
        <title>Complete genome sequence of Simiduia agarivorans SA1(T), a marine bacterium able to degrade a variety of polysaccharides.</title>
        <authorList>
            <person name="Lin S.Y."/>
            <person name="Shieh W.Y."/>
            <person name="Chen J.S."/>
            <person name="Tang S.L."/>
        </authorList>
    </citation>
    <scope>NUCLEOTIDE SEQUENCE [LARGE SCALE GENOMIC DNA]</scope>
    <source>
        <strain evidence="7">DSM 21679 / JCM 13881 / BCRC 17597 / SA1</strain>
    </source>
</reference>
<dbReference type="InterPro" id="IPR016169">
    <property type="entry name" value="FAD-bd_PCMH_sub2"/>
</dbReference>
<evidence type="ECO:0000256" key="3">
    <source>
        <dbReference type="ARBA" id="ARBA00022827"/>
    </source>
</evidence>
<dbReference type="GO" id="GO:0071949">
    <property type="term" value="F:FAD binding"/>
    <property type="evidence" value="ECO:0007669"/>
    <property type="project" value="InterPro"/>
</dbReference>
<dbReference type="GO" id="GO:0016491">
    <property type="term" value="F:oxidoreductase activity"/>
    <property type="evidence" value="ECO:0007669"/>
    <property type="project" value="UniProtKB-KW"/>
</dbReference>
<dbReference type="OrthoDB" id="9811557at2"/>
<dbReference type="eggNOG" id="COG0277">
    <property type="taxonomic scope" value="Bacteria"/>
</dbReference>
<dbReference type="STRING" id="1117647.M5M_07580"/>
<dbReference type="Gene3D" id="3.30.70.2740">
    <property type="match status" value="1"/>
</dbReference>
<keyword evidence="3" id="KW-0274">FAD</keyword>
<dbReference type="Gene3D" id="3.30.465.10">
    <property type="match status" value="1"/>
</dbReference>
<keyword evidence="2" id="KW-0285">Flavoprotein</keyword>
<evidence type="ECO:0000313" key="7">
    <source>
        <dbReference type="Proteomes" id="UP000000466"/>
    </source>
</evidence>
<protein>
    <submittedName>
        <fullName evidence="6">Glycolate oxidase subunit GlcD</fullName>
    </submittedName>
</protein>
<dbReference type="InterPro" id="IPR004113">
    <property type="entry name" value="FAD-bd_oxidored_4_C"/>
</dbReference>
<dbReference type="InterPro" id="IPR016171">
    <property type="entry name" value="Vanillyl_alc_oxidase_C-sub2"/>
</dbReference>
<dbReference type="SUPFAM" id="SSF55103">
    <property type="entry name" value="FAD-linked oxidases, C-terminal domain"/>
    <property type="match status" value="1"/>
</dbReference>
<proteinExistence type="predicted"/>
<dbReference type="Gene3D" id="1.10.45.10">
    <property type="entry name" value="Vanillyl-alcohol Oxidase, Chain A, domain 4"/>
    <property type="match status" value="1"/>
</dbReference>
<dbReference type="Proteomes" id="UP000000466">
    <property type="component" value="Chromosome"/>
</dbReference>
<dbReference type="Pfam" id="PF01565">
    <property type="entry name" value="FAD_binding_4"/>
    <property type="match status" value="1"/>
</dbReference>
<dbReference type="KEGG" id="saga:M5M_07580"/>
<dbReference type="EMBL" id="CP003746">
    <property type="protein sequence ID" value="AFU98707.1"/>
    <property type="molecule type" value="Genomic_DNA"/>
</dbReference>
<accession>K4KXS1</accession>
<gene>
    <name evidence="6" type="ordered locus">M5M_07580</name>
</gene>
<dbReference type="PROSITE" id="PS51387">
    <property type="entry name" value="FAD_PCMH"/>
    <property type="match status" value="1"/>
</dbReference>